<dbReference type="EMBL" id="BAAAQN010000036">
    <property type="protein sequence ID" value="GAA2044074.1"/>
    <property type="molecule type" value="Genomic_DNA"/>
</dbReference>
<evidence type="ECO:0000256" key="2">
    <source>
        <dbReference type="ARBA" id="ARBA00022450"/>
    </source>
</evidence>
<dbReference type="InterPro" id="IPR012338">
    <property type="entry name" value="Beta-lactam/transpept-like"/>
</dbReference>
<evidence type="ECO:0000256" key="4">
    <source>
        <dbReference type="SAM" id="MobiDB-lite"/>
    </source>
</evidence>
<dbReference type="NCBIfam" id="TIGR01733">
    <property type="entry name" value="AA-adenyl-dom"/>
    <property type="match status" value="1"/>
</dbReference>
<dbReference type="InterPro" id="IPR010071">
    <property type="entry name" value="AA_adenyl_dom"/>
</dbReference>
<accession>A0ABP5GGC1</accession>
<dbReference type="Gene3D" id="3.30.300.30">
    <property type="match status" value="1"/>
</dbReference>
<dbReference type="PANTHER" id="PTHR45527">
    <property type="entry name" value="NONRIBOSOMAL PEPTIDE SYNTHETASE"/>
    <property type="match status" value="1"/>
</dbReference>
<feature type="domain" description="Carrier" evidence="5">
    <location>
        <begin position="1023"/>
        <end position="1097"/>
    </location>
</feature>
<dbReference type="InterPro" id="IPR020845">
    <property type="entry name" value="AMP-binding_CS"/>
</dbReference>
<dbReference type="InterPro" id="IPR009081">
    <property type="entry name" value="PP-bd_ACP"/>
</dbReference>
<feature type="region of interest" description="Disordered" evidence="4">
    <location>
        <begin position="1290"/>
        <end position="1325"/>
    </location>
</feature>
<feature type="region of interest" description="Disordered" evidence="4">
    <location>
        <begin position="1739"/>
        <end position="1765"/>
    </location>
</feature>
<dbReference type="InterPro" id="IPR023213">
    <property type="entry name" value="CAT-like_dom_sf"/>
</dbReference>
<reference evidence="7" key="1">
    <citation type="journal article" date="2019" name="Int. J. Syst. Evol. Microbiol.">
        <title>The Global Catalogue of Microorganisms (GCM) 10K type strain sequencing project: providing services to taxonomists for standard genome sequencing and annotation.</title>
        <authorList>
            <consortium name="The Broad Institute Genomics Platform"/>
            <consortium name="The Broad Institute Genome Sequencing Center for Infectious Disease"/>
            <person name="Wu L."/>
            <person name="Ma J."/>
        </authorList>
    </citation>
    <scope>NUCLEOTIDE SEQUENCE [LARGE SCALE GENOMIC DNA]</scope>
    <source>
        <strain evidence="7">JCM 16014</strain>
    </source>
</reference>
<sequence length="1891" mass="203627">MSIDADSIDGSAGTGLDADVDISLADLDRDAVRAVLTKFRAGSVTRVCQLSPLQQGLLFETLKNPGEGNYLTQTVYEVDQDLDPETFVAAWRFVRGRHEALRTTFVVDDVPHPVQVVHRTAPAQVRTHDWSTLGAPDQAERLELLLSEHRHGDPELTEAPPLAFDLIKVGAGRYRIVWHVHHLLIDGASSAKVLDELALAYACLADRGEFPVLPRPAQFGEHVAWLATRDQDADAEQWRTLIGDLSEPTPLACAAPAGAEEGHQSRSIVRTADSGFVADLADFAGRHNCTVHTVVQAAWALVVASRSGRSDVCWGTIFSGRGADYSRVADVVGLVINTVPVRSRLDPAETVGSWLLRLQQTLSTARRLEHMGLDRIRRVSGVAGGEELFETLFQFVPEAGPADDGFARLALRRVHAVEQAGYPLDLSVVLRGRDELVVHLTYEPARIEDAVAHRIADQYEHLLRELLHNPDATLAHLELLPAGELEQLAAWSRDRTEPEATVTLTGLFAEAVAAFGDHTAVLDGDGFLGYRELDARSDLVAARLTAAGVRPETVVGVSMPRTSDLIPVLIGILKAGGAYLVLDHNLPADRLAFMLDHSGATLLIAAEGHDVATRPLRCAALDAAVVLADRAPGAPEPDEAGAGAGVGAAPAPAPVAVHPDMLAFVTYTSGSTGTPKCVGLTHRNLARIGRHSGYIASGPGRRFLQLAPVAFDASVEEIWGSLLNGATLVMPGRSRMDLPEMAELFRRYEITNVSITTPLFHQFVDEQIDAFAGIDQVLIGGDAARRPQCDRVLARHPELSLVNTYGPTELTTTTTSDLVEYRPGTEVPIGRPIPNATAYVLDEQLRPVPVGVPGQLYAGGMGVTRGYLNDAGLTAQRFLPDPFGTEPGARMYATGDLVRWQADGRLEFIGRVDRQVKIRGFRVEPGEIEARLADHPAILEAVVETVDDAAGARRLIAYVVPAPGAEVTAPDVRAFVAGKLPGYMVPSLVAVLEKMPLTSAGKIDRARLPQGVAPVPAPAASRAAESDSERILAAAWERVLGIKDPGVADNFFDRGGDSILAMRVASAVRHEGLVMASTDLFKHQTIEELAAVLDVRDKPVPADQTPVAGAVRLTPVQRWFLAHHGAQGRFNQSRLLRWGGEVSEAALRQAVRALSDHHDALRLRVAREDAGWRQWFLAAGSQEPLEVHDLRDVADQERHSALRAVGDAVQGGLDLRDGPVFRAALLRTGAKAGDLLLLTVHHMAVDLVSWNILLEDLAGAYRSAADGRAVALPARTASFKAWSDYLHDLVPTQGPERSRGPAAESATDSPMVPADPAAATAGPGPASVRLALTEPETQRFLRASRGKGKISALELLLSSAVPALREWGCAGHVPVDLEVHGREAGPGGPDVTRTVGWFTAFYPVTLDTRDVNTFGGYVTQVRDQIRRAPLDVLGHGVAKYLAAPERDADQDPDAARPGFPDSEVCFNYLGELGSGDVGESLFTPEPGSLGAERRADEDPAYLLDITTGVDRGRLFLDIVYPRRRWTEETVRAFADLYLGRLRRAIGQVATWELDRTHPATWLARLRPGSPLLTAPMKQYRVPGISVATITEGRVAAWAHGGSGREGHELDVRTRFPTGSVAKHLAAITVLRLVRAGTLALDQPVDDLPVALRLPAFAGGGPLTMRHLLSHRSGLVPDGADGAPRAARAPGEAYDYSLFNFILVERLIEQLTGRTFAESLAEHVFGPLGLADSAMLPLHPDPEHHARTAAGHSATGRRYTRPRRTADQPHDLELWASASDLARIGADLYRALARDEGVLLDRGSATELLGGLRSGYGLGTVVRDLNSRLWIGHPGDGPGFRTIYAVDVQEGHGLVILANGDGATPLFEDLLVELGTELIMRVRGPLMVWEKG</sequence>
<proteinExistence type="predicted"/>
<dbReference type="SUPFAM" id="SSF47336">
    <property type="entry name" value="ACP-like"/>
    <property type="match status" value="1"/>
</dbReference>
<dbReference type="Gene3D" id="3.40.710.10">
    <property type="entry name" value="DD-peptidase/beta-lactamase superfamily"/>
    <property type="match status" value="1"/>
</dbReference>
<dbReference type="Pfam" id="PF13193">
    <property type="entry name" value="AMP-binding_C"/>
    <property type="match status" value="1"/>
</dbReference>
<evidence type="ECO:0000256" key="1">
    <source>
        <dbReference type="ARBA" id="ARBA00001957"/>
    </source>
</evidence>
<name>A0ABP5GGC1_9ACTN</name>
<dbReference type="PANTHER" id="PTHR45527:SF1">
    <property type="entry name" value="FATTY ACID SYNTHASE"/>
    <property type="match status" value="1"/>
</dbReference>
<dbReference type="InterPro" id="IPR020806">
    <property type="entry name" value="PKS_PP-bd"/>
</dbReference>
<evidence type="ECO:0000256" key="3">
    <source>
        <dbReference type="ARBA" id="ARBA00022553"/>
    </source>
</evidence>
<evidence type="ECO:0000313" key="6">
    <source>
        <dbReference type="EMBL" id="GAA2044074.1"/>
    </source>
</evidence>
<keyword evidence="7" id="KW-1185">Reference proteome</keyword>
<keyword evidence="3" id="KW-0597">Phosphoprotein</keyword>
<keyword evidence="2" id="KW-0596">Phosphopantetheine</keyword>
<dbReference type="PROSITE" id="PS00455">
    <property type="entry name" value="AMP_BINDING"/>
    <property type="match status" value="1"/>
</dbReference>
<dbReference type="InterPro" id="IPR045851">
    <property type="entry name" value="AMP-bd_C_sf"/>
</dbReference>
<dbReference type="Proteomes" id="UP001500751">
    <property type="component" value="Unassembled WGS sequence"/>
</dbReference>
<dbReference type="CDD" id="cd12117">
    <property type="entry name" value="A_NRPS_Srf_like"/>
    <property type="match status" value="1"/>
</dbReference>
<dbReference type="Gene3D" id="3.30.559.10">
    <property type="entry name" value="Chloramphenicol acetyltransferase-like domain"/>
    <property type="match status" value="2"/>
</dbReference>
<dbReference type="InterPro" id="IPR000873">
    <property type="entry name" value="AMP-dep_synth/lig_dom"/>
</dbReference>
<dbReference type="Gene3D" id="2.30.38.10">
    <property type="entry name" value="Luciferase, Domain 3"/>
    <property type="match status" value="1"/>
</dbReference>
<feature type="compositionally biased region" description="Low complexity" evidence="4">
    <location>
        <begin position="1314"/>
        <end position="1325"/>
    </location>
</feature>
<evidence type="ECO:0000313" key="7">
    <source>
        <dbReference type="Proteomes" id="UP001500751"/>
    </source>
</evidence>
<dbReference type="Pfam" id="PF00501">
    <property type="entry name" value="AMP-binding"/>
    <property type="match status" value="1"/>
</dbReference>
<dbReference type="Gene3D" id="3.30.559.30">
    <property type="entry name" value="Nonribosomal peptide synthetase, condensation domain"/>
    <property type="match status" value="2"/>
</dbReference>
<dbReference type="SUPFAM" id="SSF56801">
    <property type="entry name" value="Acetyl-CoA synthetase-like"/>
    <property type="match status" value="1"/>
</dbReference>
<organism evidence="6 7">
    <name type="scientific">Catenulispora yoronensis</name>
    <dbReference type="NCBI Taxonomy" id="450799"/>
    <lineage>
        <taxon>Bacteria</taxon>
        <taxon>Bacillati</taxon>
        <taxon>Actinomycetota</taxon>
        <taxon>Actinomycetes</taxon>
        <taxon>Catenulisporales</taxon>
        <taxon>Catenulisporaceae</taxon>
        <taxon>Catenulispora</taxon>
    </lineage>
</organism>
<dbReference type="Pfam" id="PF00144">
    <property type="entry name" value="Beta-lactamase"/>
    <property type="match status" value="1"/>
</dbReference>
<gene>
    <name evidence="6" type="ORF">GCM10009839_54450</name>
</gene>
<comment type="cofactor">
    <cofactor evidence="1">
        <name>pantetheine 4'-phosphate</name>
        <dbReference type="ChEBI" id="CHEBI:47942"/>
    </cofactor>
</comment>
<dbReference type="SUPFAM" id="SSF52777">
    <property type="entry name" value="CoA-dependent acyltransferases"/>
    <property type="match status" value="4"/>
</dbReference>
<dbReference type="RefSeq" id="WP_344668502.1">
    <property type="nucleotide sequence ID" value="NZ_BAAAQN010000036.1"/>
</dbReference>
<dbReference type="Gene3D" id="3.40.50.980">
    <property type="match status" value="2"/>
</dbReference>
<dbReference type="Gene3D" id="1.10.1200.10">
    <property type="entry name" value="ACP-like"/>
    <property type="match status" value="1"/>
</dbReference>
<dbReference type="InterPro" id="IPR001466">
    <property type="entry name" value="Beta-lactam-related"/>
</dbReference>
<comment type="caution">
    <text evidence="6">The sequence shown here is derived from an EMBL/GenBank/DDBJ whole genome shotgun (WGS) entry which is preliminary data.</text>
</comment>
<dbReference type="Pfam" id="PF00550">
    <property type="entry name" value="PP-binding"/>
    <property type="match status" value="1"/>
</dbReference>
<dbReference type="InterPro" id="IPR025110">
    <property type="entry name" value="AMP-bd_C"/>
</dbReference>
<dbReference type="InterPro" id="IPR036736">
    <property type="entry name" value="ACP-like_sf"/>
</dbReference>
<dbReference type="SUPFAM" id="SSF56601">
    <property type="entry name" value="beta-lactamase/transpeptidase-like"/>
    <property type="match status" value="1"/>
</dbReference>
<dbReference type="Pfam" id="PF00668">
    <property type="entry name" value="Condensation"/>
    <property type="match status" value="2"/>
</dbReference>
<dbReference type="SMART" id="SM00823">
    <property type="entry name" value="PKS_PP"/>
    <property type="match status" value="1"/>
</dbReference>
<evidence type="ECO:0000259" key="5">
    <source>
        <dbReference type="PROSITE" id="PS50075"/>
    </source>
</evidence>
<protein>
    <recommendedName>
        <fullName evidence="5">Carrier domain-containing protein</fullName>
    </recommendedName>
</protein>
<dbReference type="PROSITE" id="PS50075">
    <property type="entry name" value="CARRIER"/>
    <property type="match status" value="1"/>
</dbReference>
<dbReference type="InterPro" id="IPR001242">
    <property type="entry name" value="Condensation_dom"/>
</dbReference>